<reference evidence="1" key="1">
    <citation type="submission" date="2023-10" db="EMBL/GenBank/DDBJ databases">
        <authorList>
            <person name="Chen Y."/>
            <person name="Shah S."/>
            <person name="Dougan E. K."/>
            <person name="Thang M."/>
            <person name="Chan C."/>
        </authorList>
    </citation>
    <scope>NUCLEOTIDE SEQUENCE [LARGE SCALE GENOMIC DNA]</scope>
</reference>
<proteinExistence type="predicted"/>
<dbReference type="EMBL" id="CAUYUJ010017487">
    <property type="protein sequence ID" value="CAK0875205.1"/>
    <property type="molecule type" value="Genomic_DNA"/>
</dbReference>
<protein>
    <submittedName>
        <fullName evidence="1">Uncharacterized protein</fullName>
    </submittedName>
</protein>
<dbReference type="Proteomes" id="UP001189429">
    <property type="component" value="Unassembled WGS sequence"/>
</dbReference>
<organism evidence="1 2">
    <name type="scientific">Prorocentrum cordatum</name>
    <dbReference type="NCBI Taxonomy" id="2364126"/>
    <lineage>
        <taxon>Eukaryota</taxon>
        <taxon>Sar</taxon>
        <taxon>Alveolata</taxon>
        <taxon>Dinophyceae</taxon>
        <taxon>Prorocentrales</taxon>
        <taxon>Prorocentraceae</taxon>
        <taxon>Prorocentrum</taxon>
    </lineage>
</organism>
<keyword evidence="2" id="KW-1185">Reference proteome</keyword>
<gene>
    <name evidence="1" type="ORF">PCOR1329_LOCUS59917</name>
</gene>
<comment type="caution">
    <text evidence="1">The sequence shown here is derived from an EMBL/GenBank/DDBJ whole genome shotgun (WGS) entry which is preliminary data.</text>
</comment>
<name>A0ABN9VPI3_9DINO</name>
<sequence length="234" mass="25656">MSSMHCDRTKAAATSARVCEHLDGSYVPPGVQRHVVEYPVANGHVRRRRALPPLARLGDNRKSGHHPCILSTTSIPSTSVWLPFIIPLEREFLTVTFLTTRASDSSGGIQRGVAAKAMRDATESSGNPGMTTKHAAHRSSFWSSIQWRPRNSAWEMRTWSSLKKRIVSFTLAHAAAWFLAGSSHHHGVPTSMQTSSALAKALLPVIPVSMVWKFMKSSVKCSRVMSSTTLLDPA</sequence>
<accession>A0ABN9VPI3</accession>
<evidence type="ECO:0000313" key="1">
    <source>
        <dbReference type="EMBL" id="CAK0875205.1"/>
    </source>
</evidence>
<evidence type="ECO:0000313" key="2">
    <source>
        <dbReference type="Proteomes" id="UP001189429"/>
    </source>
</evidence>